<dbReference type="Proteomes" id="UP000286954">
    <property type="component" value="Chromosome"/>
</dbReference>
<name>A0A3T0E741_9PROT</name>
<keyword evidence="2" id="KW-1185">Reference proteome</keyword>
<proteinExistence type="predicted"/>
<organism evidence="1 2">
    <name type="scientific">Glycocaulis alkaliphilus</name>
    <dbReference type="NCBI Taxonomy" id="1434191"/>
    <lineage>
        <taxon>Bacteria</taxon>
        <taxon>Pseudomonadati</taxon>
        <taxon>Pseudomonadota</taxon>
        <taxon>Alphaproteobacteria</taxon>
        <taxon>Maricaulales</taxon>
        <taxon>Maricaulaceae</taxon>
        <taxon>Glycocaulis</taxon>
    </lineage>
</organism>
<gene>
    <name evidence="1" type="ORF">X907_0582</name>
</gene>
<dbReference type="RefSeq" id="WP_127565546.1">
    <property type="nucleotide sequence ID" value="NZ_BMFB01000002.1"/>
</dbReference>
<evidence type="ECO:0000313" key="2">
    <source>
        <dbReference type="Proteomes" id="UP000286954"/>
    </source>
</evidence>
<reference evidence="1 2" key="1">
    <citation type="submission" date="2016-12" db="EMBL/GenBank/DDBJ databases">
        <title>The genome of dimorphic prosthecate Glycocaulis alkaliphilus 6b-8t, isolated from crude oil dictates its adaptability in petroleum environments.</title>
        <authorList>
            <person name="Wu X.-L."/>
            <person name="Geng S."/>
        </authorList>
    </citation>
    <scope>NUCLEOTIDE SEQUENCE [LARGE SCALE GENOMIC DNA]</scope>
    <source>
        <strain evidence="1 2">6B-8</strain>
    </source>
</reference>
<dbReference type="KEGG" id="gak:X907_0582"/>
<dbReference type="AlphaFoldDB" id="A0A3T0E741"/>
<accession>A0A3T0E741</accession>
<evidence type="ECO:0000313" key="1">
    <source>
        <dbReference type="EMBL" id="AZU03129.1"/>
    </source>
</evidence>
<dbReference type="EMBL" id="CP018911">
    <property type="protein sequence ID" value="AZU03129.1"/>
    <property type="molecule type" value="Genomic_DNA"/>
</dbReference>
<sequence length="171" mass="18301">MKYTPDALSKMAGTGILYVAHALSAISQIKPGLHPVVLRQLGMDHPDSDSLIRPVRTAFAHGLSAAELTGIGWPKLRLITAVMTPGNARSLTVLAKTLPVEVLAGVLGVPLQDPVSHVLTLRLDAVRWKVLCERLYAHGASRIRTGIEGAEEALFKALDLPDYDTGEAGHD</sequence>
<protein>
    <submittedName>
        <fullName evidence="1">Uncharacterized protein</fullName>
    </submittedName>
</protein>